<evidence type="ECO:0000256" key="1">
    <source>
        <dbReference type="SAM" id="MobiDB-lite"/>
    </source>
</evidence>
<name>A0A6J7IDP8_9ZZZZ</name>
<proteinExistence type="predicted"/>
<dbReference type="EMBL" id="CAFBMK010000146">
    <property type="protein sequence ID" value="CAB4928407.1"/>
    <property type="molecule type" value="Genomic_DNA"/>
</dbReference>
<feature type="region of interest" description="Disordered" evidence="1">
    <location>
        <begin position="49"/>
        <end position="107"/>
    </location>
</feature>
<reference evidence="2" key="1">
    <citation type="submission" date="2020-05" db="EMBL/GenBank/DDBJ databases">
        <authorList>
            <person name="Chiriac C."/>
            <person name="Salcher M."/>
            <person name="Ghai R."/>
            <person name="Kavagutti S V."/>
        </authorList>
    </citation>
    <scope>NUCLEOTIDE SEQUENCE</scope>
</reference>
<protein>
    <submittedName>
        <fullName evidence="2">Unannotated protein</fullName>
    </submittedName>
</protein>
<gene>
    <name evidence="2" type="ORF">UFOPK3564_02236</name>
</gene>
<accession>A0A6J7IDP8</accession>
<sequence>MERHERHVGRQGGQAGDEAVVDVDVVDLVAQAPQRLLDALAGLQRHLPLEGPPALQDRDAHQAVPRRRPAVRSGTMEESCGASGVRASFVPDRVEPPRGRAVPAMEA</sequence>
<dbReference type="AlphaFoldDB" id="A0A6J7IDP8"/>
<organism evidence="2">
    <name type="scientific">freshwater metagenome</name>
    <dbReference type="NCBI Taxonomy" id="449393"/>
    <lineage>
        <taxon>unclassified sequences</taxon>
        <taxon>metagenomes</taxon>
        <taxon>ecological metagenomes</taxon>
    </lineage>
</organism>
<evidence type="ECO:0000313" key="2">
    <source>
        <dbReference type="EMBL" id="CAB4928407.1"/>
    </source>
</evidence>